<dbReference type="PANTHER" id="PTHR33559:SF1">
    <property type="entry name" value="PROTEASOME ASSEMBLY CHAPERONE 4"/>
    <property type="match status" value="1"/>
</dbReference>
<dbReference type="InterPro" id="IPR032157">
    <property type="entry name" value="PAC4"/>
</dbReference>
<dbReference type="GO" id="GO:0043248">
    <property type="term" value="P:proteasome assembly"/>
    <property type="evidence" value="ECO:0007669"/>
    <property type="project" value="InterPro"/>
</dbReference>
<dbReference type="Pfam" id="PF16093">
    <property type="entry name" value="PAC4"/>
    <property type="match status" value="1"/>
</dbReference>
<keyword evidence="1" id="KW-0647">Proteasome</keyword>
<dbReference type="AlphaFoldDB" id="A0A6M2DNK7"/>
<sequence>MTGIEEPLNALSLNKEIDDNKAEHVKLVPCSFQFYSFSARFEDATCHYHVIQMNDSIFLYIGNSSHMTNIALSMIPLNSSKASIGTVLVGEATDNVSVGISNKLSKRLSKHVYVSYNYSSEKMIVANVEKRLLEEIAKYPEKF</sequence>
<dbReference type="EMBL" id="GIIL01004169">
    <property type="protein sequence ID" value="NOV47895.1"/>
    <property type="molecule type" value="Transcribed_RNA"/>
</dbReference>
<proteinExistence type="predicted"/>
<evidence type="ECO:0000313" key="1">
    <source>
        <dbReference type="EMBL" id="NOV47895.1"/>
    </source>
</evidence>
<accession>A0A6M2DNK7</accession>
<dbReference type="GO" id="GO:0000502">
    <property type="term" value="C:proteasome complex"/>
    <property type="evidence" value="ECO:0007669"/>
    <property type="project" value="UniProtKB-KW"/>
</dbReference>
<protein>
    <submittedName>
        <fullName evidence="1">Putative proteasome assembly chaperone 4-like pogonomyrmex barbatus</fullName>
    </submittedName>
</protein>
<reference evidence="1" key="1">
    <citation type="submission" date="2020-03" db="EMBL/GenBank/DDBJ databases">
        <title>Transcriptomic Profiling of the Digestive Tract of the Rat Flea, Xenopsylla cheopis, Following Blood Feeding and Infection with Yersinia pestis.</title>
        <authorList>
            <person name="Bland D.M."/>
            <person name="Martens C.A."/>
            <person name="Virtaneva K."/>
            <person name="Kanakabandi K."/>
            <person name="Long D."/>
            <person name="Rosenke R."/>
            <person name="Saturday G.A."/>
            <person name="Hoyt F.H."/>
            <person name="Bruno D.P."/>
            <person name="Ribeiro J.M.C."/>
            <person name="Hinnebusch J."/>
        </authorList>
    </citation>
    <scope>NUCLEOTIDE SEQUENCE</scope>
</reference>
<dbReference type="PANTHER" id="PTHR33559">
    <property type="entry name" value="PROTEASOME ASSEMBLY CHAPERONE 4"/>
    <property type="match status" value="1"/>
</dbReference>
<name>A0A6M2DNK7_XENCH</name>
<organism evidence="1">
    <name type="scientific">Xenopsylla cheopis</name>
    <name type="common">Oriental rat flea</name>
    <name type="synonym">Pulex cheopis</name>
    <dbReference type="NCBI Taxonomy" id="163159"/>
    <lineage>
        <taxon>Eukaryota</taxon>
        <taxon>Metazoa</taxon>
        <taxon>Ecdysozoa</taxon>
        <taxon>Arthropoda</taxon>
        <taxon>Hexapoda</taxon>
        <taxon>Insecta</taxon>
        <taxon>Pterygota</taxon>
        <taxon>Neoptera</taxon>
        <taxon>Endopterygota</taxon>
        <taxon>Siphonaptera</taxon>
        <taxon>Pulicidae</taxon>
        <taxon>Xenopsyllinae</taxon>
        <taxon>Xenopsylla</taxon>
    </lineage>
</organism>